<organism evidence="2 3">
    <name type="scientific">Adineta steineri</name>
    <dbReference type="NCBI Taxonomy" id="433720"/>
    <lineage>
        <taxon>Eukaryota</taxon>
        <taxon>Metazoa</taxon>
        <taxon>Spiralia</taxon>
        <taxon>Gnathifera</taxon>
        <taxon>Rotifera</taxon>
        <taxon>Eurotatoria</taxon>
        <taxon>Bdelloidea</taxon>
        <taxon>Adinetida</taxon>
        <taxon>Adinetidae</taxon>
        <taxon>Adineta</taxon>
    </lineage>
</organism>
<evidence type="ECO:0000256" key="1">
    <source>
        <dbReference type="SAM" id="Phobius"/>
    </source>
</evidence>
<dbReference type="EMBL" id="CAJOBB010000707">
    <property type="protein sequence ID" value="CAF3735181.1"/>
    <property type="molecule type" value="Genomic_DNA"/>
</dbReference>
<comment type="caution">
    <text evidence="2">The sequence shown here is derived from an EMBL/GenBank/DDBJ whole genome shotgun (WGS) entry which is preliminary data.</text>
</comment>
<evidence type="ECO:0000313" key="2">
    <source>
        <dbReference type="EMBL" id="CAF3735181.1"/>
    </source>
</evidence>
<sequence length="359" mass="40736">METNNNVNDIPTSEQVKNLLEYLDILYPEGKPIIPVERSPAGYTVNKDVVHQFIVLLATDWKTVYNAIETHRIMGDPEKIRNATWNEIKNLCSSSNESNNDTNAQCEVKLSIDLNNNLVNGSFDFNIKPLWQHNELEIITFFSLTDTSVKIDITYTCSMSDNCDIEFVRQTLTSKLASLQLESVRQTLANRLYNSTNTRYILCSNKGFCSPNTSFCHGMYIRQNATYSDQEDVRRGCLLSIDSLNVTWTQTYTPYTRYGLINTGSYYCNIPMCASDSVILETFQWLTINYTLPVNVSVLDIITPHPPTTTTTTTISTTTTPNHGSYLFGHINILVLCFVIIHFLIYNFLSNSLAKILLS</sequence>
<keyword evidence="1" id="KW-1133">Transmembrane helix</keyword>
<evidence type="ECO:0000313" key="3">
    <source>
        <dbReference type="Proteomes" id="UP000663868"/>
    </source>
</evidence>
<name>A0A818X7N0_9BILA</name>
<keyword evidence="1" id="KW-0812">Transmembrane</keyword>
<feature type="transmembrane region" description="Helical" evidence="1">
    <location>
        <begin position="326"/>
        <end position="349"/>
    </location>
</feature>
<keyword evidence="1" id="KW-0472">Membrane</keyword>
<gene>
    <name evidence="2" type="ORF">KXQ929_LOCUS13308</name>
</gene>
<protein>
    <submittedName>
        <fullName evidence="2">Uncharacterized protein</fullName>
    </submittedName>
</protein>
<proteinExistence type="predicted"/>
<accession>A0A818X7N0</accession>
<dbReference type="AlphaFoldDB" id="A0A818X7N0"/>
<reference evidence="2" key="1">
    <citation type="submission" date="2021-02" db="EMBL/GenBank/DDBJ databases">
        <authorList>
            <person name="Nowell W R."/>
        </authorList>
    </citation>
    <scope>NUCLEOTIDE SEQUENCE</scope>
</reference>
<dbReference type="Proteomes" id="UP000663868">
    <property type="component" value="Unassembled WGS sequence"/>
</dbReference>